<organism evidence="9 10">
    <name type="scientific">Acanthopleuribacter pedis</name>
    <dbReference type="NCBI Taxonomy" id="442870"/>
    <lineage>
        <taxon>Bacteria</taxon>
        <taxon>Pseudomonadati</taxon>
        <taxon>Acidobacteriota</taxon>
        <taxon>Holophagae</taxon>
        <taxon>Acanthopleuribacterales</taxon>
        <taxon>Acanthopleuribacteraceae</taxon>
        <taxon>Acanthopleuribacter</taxon>
    </lineage>
</organism>
<keyword evidence="10" id="KW-1185">Reference proteome</keyword>
<dbReference type="GO" id="GO:0044781">
    <property type="term" value="P:bacterial-type flagellum organization"/>
    <property type="evidence" value="ECO:0007669"/>
    <property type="project" value="UniProtKB-KW"/>
</dbReference>
<evidence type="ECO:0000256" key="2">
    <source>
        <dbReference type="ARBA" id="ARBA00006602"/>
    </source>
</evidence>
<reference evidence="9" key="1">
    <citation type="submission" date="2021-03" db="EMBL/GenBank/DDBJ databases">
        <authorList>
            <person name="Wang G."/>
        </authorList>
    </citation>
    <scope>NUCLEOTIDE SEQUENCE</scope>
    <source>
        <strain evidence="9">KCTC 12899</strain>
    </source>
</reference>
<keyword evidence="7" id="KW-1006">Bacterial flagellum protein export</keyword>
<dbReference type="InterPro" id="IPR051472">
    <property type="entry name" value="T3SS_Stator/FliH"/>
</dbReference>
<evidence type="ECO:0000259" key="8">
    <source>
        <dbReference type="Pfam" id="PF02108"/>
    </source>
</evidence>
<dbReference type="RefSeq" id="WP_207856891.1">
    <property type="nucleotide sequence ID" value="NZ_JAFREP010000003.1"/>
</dbReference>
<keyword evidence="4" id="KW-0813">Transport</keyword>
<evidence type="ECO:0000313" key="9">
    <source>
        <dbReference type="EMBL" id="MBO1317579.1"/>
    </source>
</evidence>
<keyword evidence="6" id="KW-0653">Protein transport</keyword>
<evidence type="ECO:0000256" key="1">
    <source>
        <dbReference type="ARBA" id="ARBA00003041"/>
    </source>
</evidence>
<dbReference type="EMBL" id="JAFREP010000003">
    <property type="protein sequence ID" value="MBO1317579.1"/>
    <property type="molecule type" value="Genomic_DNA"/>
</dbReference>
<comment type="similarity">
    <text evidence="2">Belongs to the FliH family.</text>
</comment>
<proteinExistence type="inferred from homology"/>
<dbReference type="InterPro" id="IPR018035">
    <property type="entry name" value="Flagellar_FliH/T3SS_HrpE"/>
</dbReference>
<evidence type="ECO:0000256" key="3">
    <source>
        <dbReference type="ARBA" id="ARBA00016507"/>
    </source>
</evidence>
<dbReference type="GO" id="GO:0005829">
    <property type="term" value="C:cytosol"/>
    <property type="evidence" value="ECO:0007669"/>
    <property type="project" value="TreeGrafter"/>
</dbReference>
<dbReference type="PANTHER" id="PTHR34982:SF1">
    <property type="entry name" value="FLAGELLAR ASSEMBLY PROTEIN FLIH"/>
    <property type="match status" value="1"/>
</dbReference>
<accession>A0A8J7U2D1</accession>
<evidence type="ECO:0000256" key="5">
    <source>
        <dbReference type="ARBA" id="ARBA00022795"/>
    </source>
</evidence>
<dbReference type="Pfam" id="PF02108">
    <property type="entry name" value="FliH"/>
    <property type="match status" value="1"/>
</dbReference>
<comment type="caution">
    <text evidence="9">The sequence shown here is derived from an EMBL/GenBank/DDBJ whole genome shotgun (WGS) entry which is preliminary data.</text>
</comment>
<sequence>MSRRIIKNRQTISTEGFQFDAVRHESEEGDPYSPPPNSLEADAELDAFQENAFGGQGGAPGGFMGGAAGTANAAQHVDVESLIARAREEADLIIRGAQEHASAIERDAYEKGLEEGRKTGEIMADQQLQQMLNHYQFALTQIDQMRALLLDQMQLDVLDLVWHTAQKVLKAELKSNPQSILPMIKDAIHTLKHRRNITIFLNPVDHTFINSLSENERQSWLGTSVHLEIDPQLSRGGFRIDTVAGELDARIEVQFQQLQQHVQQHFEKPS</sequence>
<dbReference type="Proteomes" id="UP000664417">
    <property type="component" value="Unassembled WGS sequence"/>
</dbReference>
<name>A0A8J7U2D1_9BACT</name>
<dbReference type="PANTHER" id="PTHR34982">
    <property type="entry name" value="YOP PROTEINS TRANSLOCATION PROTEIN L"/>
    <property type="match status" value="1"/>
</dbReference>
<evidence type="ECO:0000256" key="6">
    <source>
        <dbReference type="ARBA" id="ARBA00022927"/>
    </source>
</evidence>
<dbReference type="AlphaFoldDB" id="A0A8J7U2D1"/>
<evidence type="ECO:0000256" key="4">
    <source>
        <dbReference type="ARBA" id="ARBA00022448"/>
    </source>
</evidence>
<evidence type="ECO:0000313" key="10">
    <source>
        <dbReference type="Proteomes" id="UP000664417"/>
    </source>
</evidence>
<comment type="function">
    <text evidence="1">Needed for flagellar regrowth and assembly.</text>
</comment>
<feature type="domain" description="Flagellar assembly protein FliH/Type III secretion system HrpE" evidence="8">
    <location>
        <begin position="131"/>
        <end position="258"/>
    </location>
</feature>
<keyword evidence="5" id="KW-1005">Bacterial flagellum biogenesis</keyword>
<dbReference type="GO" id="GO:0015031">
    <property type="term" value="P:protein transport"/>
    <property type="evidence" value="ECO:0007669"/>
    <property type="project" value="UniProtKB-KW"/>
</dbReference>
<evidence type="ECO:0000256" key="7">
    <source>
        <dbReference type="ARBA" id="ARBA00023225"/>
    </source>
</evidence>
<protein>
    <recommendedName>
        <fullName evidence="3">Flagellar assembly protein FliH</fullName>
    </recommendedName>
</protein>
<gene>
    <name evidence="9" type="ORF">J3U88_03835</name>
</gene>